<evidence type="ECO:0000313" key="4">
    <source>
        <dbReference type="EMBL" id="KAI2664048.1"/>
    </source>
</evidence>
<sequence length="494" mass="55793">MYIQNCGAPQPRLDTSEEAPSLSRLYAPSSRPKCSCTSWYISLQAQRQLKIKRGTLAPAVELQRHLMRTGQYGVNCAQKLLKGSKNKRPEIHRSPARFYGGDTKAEESTAAVDMADTTEEKSFVFDVLSKRRQRQLSSVRNKTTIQYATRPDLPKLAYRKLKGKSPGVVFLPGFASVMGEMGNYNIGAWKKDVLYVLDELVEGPQILVGSSMGGWLMLLAALARPEKTAALVGISTAADHFVTAFNSLPIETKKEIEEQGFWKFPTKHTEEGFYTLSVDFLKEAENHCILQSPIPVSCPVRLIHGLKDSDVPWHVSMQVAERVLSNDVDVILRKHGQHRMSEKDDIKLMVYTIDDLIDKLTTLGSVLKESFYSLSHLSSKFCWPPLVITALQTSASSSTGAFAAPFVKGEQARKFLRLKRQSDYWDPNYAQNQWGYTLQEQANEYYTDLRTNAQYYMDMGSLVFDRSLADETNRLYMEMLRDVRAQLDAHTGQQ</sequence>
<name>A0ABQ8MQB2_LABRO</name>
<evidence type="ECO:0000259" key="3">
    <source>
        <dbReference type="Pfam" id="PF00326"/>
    </source>
</evidence>
<accession>A0ABQ8MQB2</accession>
<dbReference type="Pfam" id="PF00326">
    <property type="entry name" value="Peptidase_S9"/>
    <property type="match status" value="1"/>
</dbReference>
<protein>
    <submittedName>
        <fullName evidence="4">Palmitoyl-protein thioesterase ABHD10, mitochondrial</fullName>
    </submittedName>
</protein>
<gene>
    <name evidence="4" type="ORF">H4Q32_002166</name>
</gene>
<feature type="domain" description="Peptidase S9 prolyl oligopeptidase catalytic" evidence="3">
    <location>
        <begin position="207"/>
        <end position="340"/>
    </location>
</feature>
<dbReference type="Proteomes" id="UP000830375">
    <property type="component" value="Unassembled WGS sequence"/>
</dbReference>
<dbReference type="PANTHER" id="PTHR16138">
    <property type="entry name" value="MYCOPHENOLIC ACID ACYL-GLUCURONIDE ESTERASE, MITOCHONDRIAL"/>
    <property type="match status" value="1"/>
</dbReference>
<organism evidence="4 5">
    <name type="scientific">Labeo rohita</name>
    <name type="common">Indian major carp</name>
    <name type="synonym">Cyprinus rohita</name>
    <dbReference type="NCBI Taxonomy" id="84645"/>
    <lineage>
        <taxon>Eukaryota</taxon>
        <taxon>Metazoa</taxon>
        <taxon>Chordata</taxon>
        <taxon>Craniata</taxon>
        <taxon>Vertebrata</taxon>
        <taxon>Euteleostomi</taxon>
        <taxon>Actinopterygii</taxon>
        <taxon>Neopterygii</taxon>
        <taxon>Teleostei</taxon>
        <taxon>Ostariophysi</taxon>
        <taxon>Cypriniformes</taxon>
        <taxon>Cyprinidae</taxon>
        <taxon>Labeoninae</taxon>
        <taxon>Labeonini</taxon>
        <taxon>Labeo</taxon>
    </lineage>
</organism>
<dbReference type="EMBL" id="JACTAM010000005">
    <property type="protein sequence ID" value="KAI2664048.1"/>
    <property type="molecule type" value="Genomic_DNA"/>
</dbReference>
<dbReference type="SUPFAM" id="SSF53474">
    <property type="entry name" value="alpha/beta-Hydrolases"/>
    <property type="match status" value="1"/>
</dbReference>
<dbReference type="InterPro" id="IPR001375">
    <property type="entry name" value="Peptidase_S9_cat"/>
</dbReference>
<keyword evidence="5" id="KW-1185">Reference proteome</keyword>
<comment type="caution">
    <text evidence="4">The sequence shown here is derived from an EMBL/GenBank/DDBJ whole genome shotgun (WGS) entry which is preliminary data.</text>
</comment>
<evidence type="ECO:0000256" key="1">
    <source>
        <dbReference type="ARBA" id="ARBA00008645"/>
    </source>
</evidence>
<dbReference type="InterPro" id="IPR029058">
    <property type="entry name" value="AB_hydrolase_fold"/>
</dbReference>
<evidence type="ECO:0000256" key="2">
    <source>
        <dbReference type="ARBA" id="ARBA00022801"/>
    </source>
</evidence>
<evidence type="ECO:0000313" key="5">
    <source>
        <dbReference type="Proteomes" id="UP000830375"/>
    </source>
</evidence>
<dbReference type="PANTHER" id="PTHR16138:SF7">
    <property type="entry name" value="PALMITOYL-PROTEIN THIOESTERASE ABHD10, MITOCHONDRIAL"/>
    <property type="match status" value="1"/>
</dbReference>
<proteinExistence type="inferred from homology"/>
<reference evidence="4 5" key="1">
    <citation type="submission" date="2022-01" db="EMBL/GenBank/DDBJ databases">
        <title>A high-quality chromosome-level genome assembly of rohu carp, Labeo rohita.</title>
        <authorList>
            <person name="Arick M.A. II"/>
            <person name="Hsu C.-Y."/>
            <person name="Magbanua Z."/>
            <person name="Pechanova O."/>
            <person name="Grover C."/>
            <person name="Miller E."/>
            <person name="Thrash A."/>
            <person name="Ezzel L."/>
            <person name="Alam S."/>
            <person name="Benzie J."/>
            <person name="Hamilton M."/>
            <person name="Karsi A."/>
            <person name="Lawrence M.L."/>
            <person name="Peterson D.G."/>
        </authorList>
    </citation>
    <scope>NUCLEOTIDE SEQUENCE [LARGE SCALE GENOMIC DNA]</scope>
    <source>
        <strain evidence="5">BAU-BD-2019</strain>
        <tissue evidence="4">Blood</tissue>
    </source>
</reference>
<dbReference type="Gene3D" id="3.40.50.1820">
    <property type="entry name" value="alpha/beta hydrolase"/>
    <property type="match status" value="1"/>
</dbReference>
<dbReference type="InterPro" id="IPR052382">
    <property type="entry name" value="ABHD10_acyl-thioesterase"/>
</dbReference>
<keyword evidence="2" id="KW-0378">Hydrolase</keyword>
<comment type="similarity">
    <text evidence="1">Belongs to the AB hydrolase superfamily.</text>
</comment>